<dbReference type="PIRSF" id="PIRSF000087">
    <property type="entry name" value="PYP"/>
    <property type="match status" value="1"/>
</dbReference>
<organism evidence="4 5">
    <name type="scientific">Vulcanimicrobium alpinum</name>
    <dbReference type="NCBI Taxonomy" id="3016050"/>
    <lineage>
        <taxon>Bacteria</taxon>
        <taxon>Bacillati</taxon>
        <taxon>Vulcanimicrobiota</taxon>
        <taxon>Vulcanimicrobiia</taxon>
        <taxon>Vulcanimicrobiales</taxon>
        <taxon>Vulcanimicrobiaceae</taxon>
        <taxon>Vulcanimicrobium</taxon>
    </lineage>
</organism>
<sequence length="135" mass="14978">MNFHPSDLDLASRLSGEELDRLPFGVIVVDRTGAILEYNAYERNLAHMGGKSVVGLNFFHDLAPCTAIKDFEGRFTTFLDSQDTSVEPFEFVFAFPHGPQRVTVVFVRLANDSDRATICVLRNQVPEGEPSSTLA</sequence>
<dbReference type="InterPro" id="IPR012130">
    <property type="entry name" value="PYP"/>
</dbReference>
<dbReference type="GO" id="GO:0009881">
    <property type="term" value="F:photoreceptor activity"/>
    <property type="evidence" value="ECO:0007669"/>
    <property type="project" value="InterPro"/>
</dbReference>
<name>A0AAN1XXT7_UNVUL</name>
<dbReference type="GO" id="GO:0007602">
    <property type="term" value="P:phototransduction"/>
    <property type="evidence" value="ECO:0007669"/>
    <property type="project" value="InterPro"/>
</dbReference>
<keyword evidence="2" id="KW-0675">Receptor</keyword>
<dbReference type="Proteomes" id="UP001317532">
    <property type="component" value="Chromosome"/>
</dbReference>
<proteinExistence type="predicted"/>
<dbReference type="InterPro" id="IPR013656">
    <property type="entry name" value="PAS_4"/>
</dbReference>
<gene>
    <name evidence="4" type="ORF">WPS_26150</name>
</gene>
<keyword evidence="1" id="KW-0157">Chromophore</keyword>
<dbReference type="SUPFAM" id="SSF55785">
    <property type="entry name" value="PYP-like sensor domain (PAS domain)"/>
    <property type="match status" value="1"/>
</dbReference>
<protein>
    <recommendedName>
        <fullName evidence="3">PAS fold-4 domain-containing protein</fullName>
    </recommendedName>
</protein>
<evidence type="ECO:0000256" key="1">
    <source>
        <dbReference type="ARBA" id="ARBA00022991"/>
    </source>
</evidence>
<dbReference type="Pfam" id="PF08448">
    <property type="entry name" value="PAS_4"/>
    <property type="match status" value="1"/>
</dbReference>
<evidence type="ECO:0000313" key="5">
    <source>
        <dbReference type="Proteomes" id="UP001317532"/>
    </source>
</evidence>
<dbReference type="EMBL" id="AP025523">
    <property type="protein sequence ID" value="BDE07339.1"/>
    <property type="molecule type" value="Genomic_DNA"/>
</dbReference>
<feature type="domain" description="PAS fold-4" evidence="3">
    <location>
        <begin position="19"/>
        <end position="114"/>
    </location>
</feature>
<accession>A0AAN1XXT7</accession>
<dbReference type="RefSeq" id="WP_317994938.1">
    <property type="nucleotide sequence ID" value="NZ_AP025523.1"/>
</dbReference>
<dbReference type="InterPro" id="IPR035965">
    <property type="entry name" value="PAS-like_dom_sf"/>
</dbReference>
<reference evidence="4 5" key="1">
    <citation type="journal article" date="2022" name="ISME Commun">
        <title>Vulcanimicrobium alpinus gen. nov. sp. nov., the first cultivated representative of the candidate phylum 'Eremiobacterota', is a metabolically versatile aerobic anoxygenic phototroph.</title>
        <authorList>
            <person name="Yabe S."/>
            <person name="Muto K."/>
            <person name="Abe K."/>
            <person name="Yokota A."/>
            <person name="Staudigel H."/>
            <person name="Tebo B.M."/>
        </authorList>
    </citation>
    <scope>NUCLEOTIDE SEQUENCE [LARGE SCALE GENOMIC DNA]</scope>
    <source>
        <strain evidence="4 5">WC8-2</strain>
    </source>
</reference>
<evidence type="ECO:0000313" key="4">
    <source>
        <dbReference type="EMBL" id="BDE07339.1"/>
    </source>
</evidence>
<evidence type="ECO:0000259" key="3">
    <source>
        <dbReference type="Pfam" id="PF08448"/>
    </source>
</evidence>
<keyword evidence="5" id="KW-1185">Reference proteome</keyword>
<dbReference type="AlphaFoldDB" id="A0AAN1XXT7"/>
<evidence type="ECO:0000256" key="2">
    <source>
        <dbReference type="ARBA" id="ARBA00023170"/>
    </source>
</evidence>
<dbReference type="KEGG" id="vab:WPS_26150"/>
<dbReference type="Gene3D" id="3.30.450.20">
    <property type="entry name" value="PAS domain"/>
    <property type="match status" value="1"/>
</dbReference>